<dbReference type="EMBL" id="AOJG01000041">
    <property type="protein sequence ID" value="EMA57172.1"/>
    <property type="molecule type" value="Genomic_DNA"/>
</dbReference>
<feature type="compositionally biased region" description="Basic and acidic residues" evidence="1">
    <location>
        <begin position="262"/>
        <end position="271"/>
    </location>
</feature>
<sequence>MRSDLLNAPVYKFSGRIEHWLTTFHRGFWGLPDGERSKWESISAGDVFLFHGTKPEYINDNDAGGGVIGVGVVGGFDTKDEAVWLEELQGGRDYPYLIYFEEMYWFGDSDAVENIPVSEKEEAQIIDECHALSENILTFGEMREDAGYSFNPMGVMSEVKEIQKLRPLLEGRLRDLEADERDTPSAAHASESDGEFVTSQPGSTDTGGLDSGTRQERGGGSSTSSGQSGSSGGSSSGSRRDRSGADDLEVTGDETEVSFVRDTADTQRKNQEHERILDVVEETLGDSGFTVEETEYSDLIATRDDTHLLAEAKYIHEGNERDQIRYAIGQLAEYRYRDFRLDDLDDDPLRFLVLSQRPTDGYARFLKDLQNEGIYTVWVDDDAIKGPSESASVFSDLL</sequence>
<accession>M0NGR4</accession>
<organism evidence="2 3">
    <name type="scientific">Halorubrum lipolyticum DSM 21995</name>
    <dbReference type="NCBI Taxonomy" id="1227482"/>
    <lineage>
        <taxon>Archaea</taxon>
        <taxon>Methanobacteriati</taxon>
        <taxon>Methanobacteriota</taxon>
        <taxon>Stenosarchaea group</taxon>
        <taxon>Halobacteria</taxon>
        <taxon>Halobacteriales</taxon>
        <taxon>Haloferacaceae</taxon>
        <taxon>Halorubrum</taxon>
    </lineage>
</organism>
<protein>
    <submittedName>
        <fullName evidence="2">Uncharacterized protein</fullName>
    </submittedName>
</protein>
<dbReference type="RefSeq" id="WP_008008245.1">
    <property type="nucleotide sequence ID" value="NZ_AOJG01000041.1"/>
</dbReference>
<proteinExistence type="predicted"/>
<evidence type="ECO:0000256" key="1">
    <source>
        <dbReference type="SAM" id="MobiDB-lite"/>
    </source>
</evidence>
<dbReference type="AlphaFoldDB" id="M0NGR4"/>
<dbReference type="Gene3D" id="3.10.590.10">
    <property type="entry name" value="ph1033 like domains"/>
    <property type="match status" value="1"/>
</dbReference>
<evidence type="ECO:0000313" key="3">
    <source>
        <dbReference type="Proteomes" id="UP000011650"/>
    </source>
</evidence>
<gene>
    <name evidence="2" type="ORF">C469_15608</name>
</gene>
<comment type="caution">
    <text evidence="2">The sequence shown here is derived from an EMBL/GenBank/DDBJ whole genome shotgun (WGS) entry which is preliminary data.</text>
</comment>
<dbReference type="OrthoDB" id="192298at2157"/>
<name>M0NGR4_9EURY</name>
<evidence type="ECO:0000313" key="2">
    <source>
        <dbReference type="EMBL" id="EMA57172.1"/>
    </source>
</evidence>
<dbReference type="PATRIC" id="fig|1227482.3.peg.3153"/>
<feature type="compositionally biased region" description="Low complexity" evidence="1">
    <location>
        <begin position="202"/>
        <end position="212"/>
    </location>
</feature>
<dbReference type="Proteomes" id="UP000011650">
    <property type="component" value="Unassembled WGS sequence"/>
</dbReference>
<keyword evidence="3" id="KW-1185">Reference proteome</keyword>
<feature type="compositionally biased region" description="Acidic residues" evidence="1">
    <location>
        <begin position="246"/>
        <end position="256"/>
    </location>
</feature>
<feature type="region of interest" description="Disordered" evidence="1">
    <location>
        <begin position="178"/>
        <end position="271"/>
    </location>
</feature>
<reference evidence="2 3" key="1">
    <citation type="journal article" date="2014" name="PLoS Genet.">
        <title>Phylogenetically driven sequencing of extremely halophilic archaea reveals strategies for static and dynamic osmo-response.</title>
        <authorList>
            <person name="Becker E.A."/>
            <person name="Seitzer P.M."/>
            <person name="Tritt A."/>
            <person name="Larsen D."/>
            <person name="Krusor M."/>
            <person name="Yao A.I."/>
            <person name="Wu D."/>
            <person name="Madern D."/>
            <person name="Eisen J.A."/>
            <person name="Darling A.E."/>
            <person name="Facciotti M.T."/>
        </authorList>
    </citation>
    <scope>NUCLEOTIDE SEQUENCE [LARGE SCALE GENOMIC DNA]</scope>
    <source>
        <strain evidence="2 3">DSM 21995</strain>
    </source>
</reference>